<dbReference type="PANTHER" id="PTHR43537">
    <property type="entry name" value="TRANSCRIPTIONAL REGULATOR, GNTR FAMILY"/>
    <property type="match status" value="1"/>
</dbReference>
<evidence type="ECO:0000256" key="2">
    <source>
        <dbReference type="ARBA" id="ARBA00023125"/>
    </source>
</evidence>
<dbReference type="PANTHER" id="PTHR43537:SF45">
    <property type="entry name" value="GNTR FAMILY REGULATORY PROTEIN"/>
    <property type="match status" value="1"/>
</dbReference>
<evidence type="ECO:0000313" key="6">
    <source>
        <dbReference type="Proteomes" id="UP000015347"/>
    </source>
</evidence>
<proteinExistence type="predicted"/>
<gene>
    <name evidence="5" type="ORF">Salmuc_02623</name>
</gene>
<evidence type="ECO:0000259" key="4">
    <source>
        <dbReference type="PROSITE" id="PS50949"/>
    </source>
</evidence>
<dbReference type="eggNOG" id="COG1802">
    <property type="taxonomic scope" value="Bacteria"/>
</dbReference>
<dbReference type="EMBL" id="APVH01000009">
    <property type="protein sequence ID" value="EPX85244.1"/>
    <property type="molecule type" value="Genomic_DNA"/>
</dbReference>
<dbReference type="AlphaFoldDB" id="S9SG30"/>
<dbReference type="Proteomes" id="UP000015347">
    <property type="component" value="Unassembled WGS sequence"/>
</dbReference>
<dbReference type="Pfam" id="PF00392">
    <property type="entry name" value="GntR"/>
    <property type="match status" value="1"/>
</dbReference>
<comment type="caution">
    <text evidence="5">The sequence shown here is derived from an EMBL/GenBank/DDBJ whole genome shotgun (WGS) entry which is preliminary data.</text>
</comment>
<dbReference type="InterPro" id="IPR000524">
    <property type="entry name" value="Tscrpt_reg_HTH_GntR"/>
</dbReference>
<dbReference type="SMART" id="SM00345">
    <property type="entry name" value="HTH_GNTR"/>
    <property type="match status" value="1"/>
</dbReference>
<dbReference type="HOGENOM" id="CLU_017584_5_4_5"/>
<dbReference type="Pfam" id="PF07729">
    <property type="entry name" value="FCD"/>
    <property type="match status" value="1"/>
</dbReference>
<evidence type="ECO:0000256" key="1">
    <source>
        <dbReference type="ARBA" id="ARBA00023015"/>
    </source>
</evidence>
<dbReference type="SUPFAM" id="SSF48008">
    <property type="entry name" value="GntR ligand-binding domain-like"/>
    <property type="match status" value="1"/>
</dbReference>
<feature type="domain" description="HTH gntR-type" evidence="4">
    <location>
        <begin position="8"/>
        <end position="75"/>
    </location>
</feature>
<keyword evidence="3" id="KW-0804">Transcription</keyword>
<keyword evidence="6" id="KW-1185">Reference proteome</keyword>
<dbReference type="SUPFAM" id="SSF46785">
    <property type="entry name" value="Winged helix' DNA-binding domain"/>
    <property type="match status" value="1"/>
</dbReference>
<protein>
    <submittedName>
        <fullName evidence="5">Putative GntR family transcriptional regulator</fullName>
    </submittedName>
</protein>
<keyword evidence="2" id="KW-0238">DNA-binding</keyword>
<dbReference type="GO" id="GO:0003677">
    <property type="term" value="F:DNA binding"/>
    <property type="evidence" value="ECO:0007669"/>
    <property type="project" value="UniProtKB-KW"/>
</dbReference>
<reference evidence="6" key="1">
    <citation type="journal article" date="2014" name="Stand. Genomic Sci.">
        <title>Genome sequence of the exopolysaccharide-producing Salipiger mucosus type strain (DSM 16094(T)), a moderately halophilic member of the Roseobacter clade.</title>
        <authorList>
            <person name="Riedel T."/>
            <person name="Spring S."/>
            <person name="Fiebig A."/>
            <person name="Petersen J."/>
            <person name="Kyrpides N.C."/>
            <person name="Goker M."/>
            <person name="Klenk H.P."/>
        </authorList>
    </citation>
    <scope>NUCLEOTIDE SEQUENCE [LARGE SCALE GENOMIC DNA]</scope>
    <source>
        <strain evidence="6">DSM 16094</strain>
    </source>
</reference>
<dbReference type="InterPro" id="IPR011711">
    <property type="entry name" value="GntR_C"/>
</dbReference>
<dbReference type="Gene3D" id="1.10.10.10">
    <property type="entry name" value="Winged helix-like DNA-binding domain superfamily/Winged helix DNA-binding domain"/>
    <property type="match status" value="1"/>
</dbReference>
<keyword evidence="1" id="KW-0805">Transcription regulation</keyword>
<evidence type="ECO:0000256" key="3">
    <source>
        <dbReference type="ARBA" id="ARBA00023163"/>
    </source>
</evidence>
<dbReference type="STRING" id="1123237.Salmuc_02623"/>
<dbReference type="SMART" id="SM00895">
    <property type="entry name" value="FCD"/>
    <property type="match status" value="1"/>
</dbReference>
<dbReference type="InterPro" id="IPR036390">
    <property type="entry name" value="WH_DNA-bd_sf"/>
</dbReference>
<organism evidence="5 6">
    <name type="scientific">Salipiger mucosus DSM 16094</name>
    <dbReference type="NCBI Taxonomy" id="1123237"/>
    <lineage>
        <taxon>Bacteria</taxon>
        <taxon>Pseudomonadati</taxon>
        <taxon>Pseudomonadota</taxon>
        <taxon>Alphaproteobacteria</taxon>
        <taxon>Rhodobacterales</taxon>
        <taxon>Roseobacteraceae</taxon>
        <taxon>Salipiger</taxon>
    </lineage>
</organism>
<accession>S9SG30</accession>
<name>S9SG30_9RHOB</name>
<dbReference type="InterPro" id="IPR008920">
    <property type="entry name" value="TF_FadR/GntR_C"/>
</dbReference>
<evidence type="ECO:0000313" key="5">
    <source>
        <dbReference type="EMBL" id="EPX85244.1"/>
    </source>
</evidence>
<dbReference type="OrthoDB" id="8638122at2"/>
<sequence>MNDEIGQAEADLPLPARLRRDIVAGDLPAGSRLKTQELARRYGTSVNPVREALHQLSGEGFVILSRNRGAKVRELDENFLRNIFDIRALIEPYLIRLFVGHATKEDIARMSAIQDEIEALDGEADSRLRDLDEAFHAITYEGHFNSEALAIRERHGQVVQALGLRYPPSPARRSAQNAEHREIIAAIEASDEAAAAEVVERHARGAERHLLEQLRRAPRG</sequence>
<dbReference type="PROSITE" id="PS50949">
    <property type="entry name" value="HTH_GNTR"/>
    <property type="match status" value="1"/>
</dbReference>
<dbReference type="RefSeq" id="WP_020039812.1">
    <property type="nucleotide sequence ID" value="NZ_KE557273.1"/>
</dbReference>
<dbReference type="CDD" id="cd07377">
    <property type="entry name" value="WHTH_GntR"/>
    <property type="match status" value="1"/>
</dbReference>
<dbReference type="InterPro" id="IPR036388">
    <property type="entry name" value="WH-like_DNA-bd_sf"/>
</dbReference>
<dbReference type="Gene3D" id="1.20.120.530">
    <property type="entry name" value="GntR ligand-binding domain-like"/>
    <property type="match status" value="1"/>
</dbReference>
<dbReference type="GO" id="GO:0003700">
    <property type="term" value="F:DNA-binding transcription factor activity"/>
    <property type="evidence" value="ECO:0007669"/>
    <property type="project" value="InterPro"/>
</dbReference>